<dbReference type="HOGENOM" id="CLU_1714372_0_0_1"/>
<reference evidence="2" key="2">
    <citation type="submission" date="2015-01" db="EMBL/GenBank/DDBJ databases">
        <title>Evolutionary Origins and Diversification of the Mycorrhizal Mutualists.</title>
        <authorList>
            <consortium name="DOE Joint Genome Institute"/>
            <consortium name="Mycorrhizal Genomics Consortium"/>
            <person name="Kohler A."/>
            <person name="Kuo A."/>
            <person name="Nagy L.G."/>
            <person name="Floudas D."/>
            <person name="Copeland A."/>
            <person name="Barry K.W."/>
            <person name="Cichocki N."/>
            <person name="Veneault-Fourrey C."/>
            <person name="LaButti K."/>
            <person name="Lindquist E.A."/>
            <person name="Lipzen A."/>
            <person name="Lundell T."/>
            <person name="Morin E."/>
            <person name="Murat C."/>
            <person name="Riley R."/>
            <person name="Ohm R."/>
            <person name="Sun H."/>
            <person name="Tunlid A."/>
            <person name="Henrissat B."/>
            <person name="Grigoriev I.V."/>
            <person name="Hibbett D.S."/>
            <person name="Martin F."/>
        </authorList>
    </citation>
    <scope>NUCLEOTIDE SEQUENCE [LARGE SCALE GENOMIC DNA]</scope>
    <source>
        <strain evidence="2">Foug A</strain>
    </source>
</reference>
<protein>
    <recommendedName>
        <fullName evidence="3">Fungal-type protein kinase domain-containing protein</fullName>
    </recommendedName>
</protein>
<dbReference type="OrthoDB" id="2687531at2759"/>
<organism evidence="1 2">
    <name type="scientific">Scleroderma citrinum Foug A</name>
    <dbReference type="NCBI Taxonomy" id="1036808"/>
    <lineage>
        <taxon>Eukaryota</taxon>
        <taxon>Fungi</taxon>
        <taxon>Dikarya</taxon>
        <taxon>Basidiomycota</taxon>
        <taxon>Agaricomycotina</taxon>
        <taxon>Agaricomycetes</taxon>
        <taxon>Agaricomycetidae</taxon>
        <taxon>Boletales</taxon>
        <taxon>Sclerodermatineae</taxon>
        <taxon>Sclerodermataceae</taxon>
        <taxon>Scleroderma</taxon>
    </lineage>
</organism>
<proteinExistence type="predicted"/>
<dbReference type="AlphaFoldDB" id="A0A0C2Z021"/>
<evidence type="ECO:0000313" key="2">
    <source>
        <dbReference type="Proteomes" id="UP000053989"/>
    </source>
</evidence>
<dbReference type="InParanoid" id="A0A0C2Z021"/>
<evidence type="ECO:0008006" key="3">
    <source>
        <dbReference type="Google" id="ProtNLM"/>
    </source>
</evidence>
<sequence length="153" mass="17292">MNWHWHTAPPLHSTASTKHEVPLSLFFNEVLECAKQAFLVSLIYYRKWDGSSSTCPLKGGDATRKPDISCWFPGSEFDWRHIAMFAEVKNHAGKPNEKTLYIEVAGKASCLLYAQGGRHATFCIHILGSEIFFTIFDHGRSLSTCSYNIHQCP</sequence>
<dbReference type="EMBL" id="KN822140">
    <property type="protein sequence ID" value="KIM55158.1"/>
    <property type="molecule type" value="Genomic_DNA"/>
</dbReference>
<gene>
    <name evidence="1" type="ORF">SCLCIDRAFT_135289</name>
</gene>
<dbReference type="Proteomes" id="UP000053989">
    <property type="component" value="Unassembled WGS sequence"/>
</dbReference>
<evidence type="ECO:0000313" key="1">
    <source>
        <dbReference type="EMBL" id="KIM55158.1"/>
    </source>
</evidence>
<reference evidence="1 2" key="1">
    <citation type="submission" date="2014-04" db="EMBL/GenBank/DDBJ databases">
        <authorList>
            <consortium name="DOE Joint Genome Institute"/>
            <person name="Kuo A."/>
            <person name="Kohler A."/>
            <person name="Nagy L.G."/>
            <person name="Floudas D."/>
            <person name="Copeland A."/>
            <person name="Barry K.W."/>
            <person name="Cichocki N."/>
            <person name="Veneault-Fourrey C."/>
            <person name="LaButti K."/>
            <person name="Lindquist E.A."/>
            <person name="Lipzen A."/>
            <person name="Lundell T."/>
            <person name="Morin E."/>
            <person name="Murat C."/>
            <person name="Sun H."/>
            <person name="Tunlid A."/>
            <person name="Henrissat B."/>
            <person name="Grigoriev I.V."/>
            <person name="Hibbett D.S."/>
            <person name="Martin F."/>
            <person name="Nordberg H.P."/>
            <person name="Cantor M.N."/>
            <person name="Hua S.X."/>
        </authorList>
    </citation>
    <scope>NUCLEOTIDE SEQUENCE [LARGE SCALE GENOMIC DNA]</scope>
    <source>
        <strain evidence="1 2">Foug A</strain>
    </source>
</reference>
<accession>A0A0C2Z021</accession>
<name>A0A0C2Z021_9AGAM</name>
<keyword evidence="2" id="KW-1185">Reference proteome</keyword>